<feature type="region of interest" description="Disordered" evidence="2">
    <location>
        <begin position="197"/>
        <end position="237"/>
    </location>
</feature>
<evidence type="ECO:0000259" key="3">
    <source>
        <dbReference type="Pfam" id="PF22763"/>
    </source>
</evidence>
<feature type="compositionally biased region" description="Acidic residues" evidence="2">
    <location>
        <begin position="525"/>
        <end position="535"/>
    </location>
</feature>
<dbReference type="Proteomes" id="UP000252189">
    <property type="component" value="Unassembled WGS sequence"/>
</dbReference>
<dbReference type="OrthoDB" id="238910at2157"/>
<evidence type="ECO:0000313" key="4">
    <source>
        <dbReference type="EMBL" id="RCU44383.1"/>
    </source>
</evidence>
<sequence>MSSDIDVSLIPERLSDLEQWICWQETERDGKTTKVPIKPYHTNGTPNASATEAGHWRDLESALAFHESDRVRTDGIGFVFAPATPIVGVDLDDCRDPTTGELTSWAQDIVDRLDSYSEVSPSGRGVHVIVEGELPPGRNRRGDVEMYDEARFFTVTADHIEGTPTSLERRQDALLGVHYEYVQSPPDAETAPVDLEAATEGAGRSDSSADERGDQAGESAAGEPPDKTGASGTATALGTDSGLYARYGLDYPDIEDPGLEAALHGLSPSALPSPLPTSMDDIAGPGVDLDDETVLERAMDSKSGDVIEALYDGRTELWSGRDSRYPSQSEADMGLCFYLAFWTGGDPDRMDRLFRDSGLMRGKWDKVHFANGAKYGEVCLSRTLLQVDDYYSPPDRPSGSADSAPSRSHSSAEPAVEPCLTTADATDVRAVEDAKRLASKVQYQQRQLQAQRERINALETRLQWYRQILGVQSSHDASYGDDHDLKDALGSAADGSASESAPRETHRSPASTHADSPLPSNNVEYDQDTEVEDENSDTRSGLDEESTQPSGFVTQLRQWLS</sequence>
<feature type="region of interest" description="Disordered" evidence="2">
    <location>
        <begin position="475"/>
        <end position="561"/>
    </location>
</feature>
<evidence type="ECO:0000256" key="1">
    <source>
        <dbReference type="SAM" id="Coils"/>
    </source>
</evidence>
<dbReference type="RefSeq" id="WP_114450555.1">
    <property type="nucleotide sequence ID" value="NZ_QPHM01000003.1"/>
</dbReference>
<organism evidence="4 5">
    <name type="scientific">Haloplanus salinus</name>
    <dbReference type="NCBI Taxonomy" id="1126245"/>
    <lineage>
        <taxon>Archaea</taxon>
        <taxon>Methanobacteriati</taxon>
        <taxon>Methanobacteriota</taxon>
        <taxon>Stenosarchaea group</taxon>
        <taxon>Halobacteria</taxon>
        <taxon>Halobacteriales</taxon>
        <taxon>Haloferacaceae</taxon>
        <taxon>Haloplanus</taxon>
    </lineage>
</organism>
<feature type="domain" description="NrS-1 polymerase-like HBD" evidence="3">
    <location>
        <begin position="328"/>
        <end position="393"/>
    </location>
</feature>
<name>A0A368N2U3_9EURY</name>
<dbReference type="AlphaFoldDB" id="A0A368N2U3"/>
<reference evidence="4 5" key="1">
    <citation type="submission" date="2018-07" db="EMBL/GenBank/DDBJ databases">
        <title>Genome sequences of Haloplanus salinus JCM 18368T.</title>
        <authorList>
            <person name="Kim Y.B."/>
            <person name="Roh S.W."/>
        </authorList>
    </citation>
    <scope>NUCLEOTIDE SEQUENCE [LARGE SCALE GENOMIC DNA]</scope>
    <source>
        <strain evidence="4 5">JCM 18368</strain>
    </source>
</reference>
<feature type="compositionally biased region" description="Polar residues" evidence="2">
    <location>
        <begin position="547"/>
        <end position="561"/>
    </location>
</feature>
<evidence type="ECO:0000256" key="2">
    <source>
        <dbReference type="SAM" id="MobiDB-lite"/>
    </source>
</evidence>
<dbReference type="EMBL" id="QPHM01000003">
    <property type="protein sequence ID" value="RCU44383.1"/>
    <property type="molecule type" value="Genomic_DNA"/>
</dbReference>
<feature type="region of interest" description="Disordered" evidence="2">
    <location>
        <begin position="390"/>
        <end position="421"/>
    </location>
</feature>
<feature type="compositionally biased region" description="Basic and acidic residues" evidence="2">
    <location>
        <begin position="478"/>
        <end position="487"/>
    </location>
</feature>
<feature type="compositionally biased region" description="Low complexity" evidence="2">
    <location>
        <begin position="228"/>
        <end position="237"/>
    </location>
</feature>
<evidence type="ECO:0000313" key="5">
    <source>
        <dbReference type="Proteomes" id="UP000252189"/>
    </source>
</evidence>
<accession>A0A368N2U3</accession>
<feature type="compositionally biased region" description="Polar residues" evidence="2">
    <location>
        <begin position="508"/>
        <end position="524"/>
    </location>
</feature>
<comment type="caution">
    <text evidence="4">The sequence shown here is derived from an EMBL/GenBank/DDBJ whole genome shotgun (WGS) entry which is preliminary data.</text>
</comment>
<keyword evidence="5" id="KW-1185">Reference proteome</keyword>
<feature type="compositionally biased region" description="Low complexity" evidence="2">
    <location>
        <begin position="488"/>
        <end position="500"/>
    </location>
</feature>
<dbReference type="Pfam" id="PF22763">
    <property type="entry name" value="NrS1-1_pol-like_HBD"/>
    <property type="match status" value="1"/>
</dbReference>
<feature type="compositionally biased region" description="Low complexity" evidence="2">
    <location>
        <begin position="397"/>
        <end position="415"/>
    </location>
</feature>
<gene>
    <name evidence="4" type="ORF">DU504_16620</name>
</gene>
<proteinExistence type="predicted"/>
<keyword evidence="1" id="KW-0175">Coiled coil</keyword>
<feature type="coiled-coil region" evidence="1">
    <location>
        <begin position="441"/>
        <end position="468"/>
    </location>
</feature>
<protein>
    <recommendedName>
        <fullName evidence="3">NrS-1 polymerase-like HBD domain-containing protein</fullName>
    </recommendedName>
</protein>
<dbReference type="InterPro" id="IPR054468">
    <property type="entry name" value="NrSPol-like_HBD"/>
</dbReference>